<name>A0ABX7Q3G7_9BACT</name>
<keyword evidence="2" id="KW-1185">Reference proteome</keyword>
<organism evidence="1 2">
    <name type="scientific">Geobacter benzoatilyticus</name>
    <dbReference type="NCBI Taxonomy" id="2815309"/>
    <lineage>
        <taxon>Bacteria</taxon>
        <taxon>Pseudomonadati</taxon>
        <taxon>Thermodesulfobacteriota</taxon>
        <taxon>Desulfuromonadia</taxon>
        <taxon>Geobacterales</taxon>
        <taxon>Geobacteraceae</taxon>
        <taxon>Geobacter</taxon>
    </lineage>
</organism>
<evidence type="ECO:0000313" key="2">
    <source>
        <dbReference type="Proteomes" id="UP000663651"/>
    </source>
</evidence>
<protein>
    <submittedName>
        <fullName evidence="1">Uncharacterized protein</fullName>
    </submittedName>
</protein>
<sequence length="110" mass="11816">MGMVPLANLTVGMVLAAEVHDRTGRILLGPGEALTEKHLMIFRTWGIAEADIEGVDGENSPALPSEVDPAALAAAEEALYPLFRHANLDHPAMREILRLSALRKVLNAVP</sequence>
<accession>A0ABX7Q3G7</accession>
<dbReference type="Proteomes" id="UP000663651">
    <property type="component" value="Chromosome"/>
</dbReference>
<dbReference type="EMBL" id="CP071382">
    <property type="protein sequence ID" value="QSV45929.1"/>
    <property type="molecule type" value="Genomic_DNA"/>
</dbReference>
<reference evidence="1 2" key="1">
    <citation type="submission" date="2021-03" db="EMBL/GenBank/DDBJ databases">
        <title>Geobacter metallireducens gen. nov. sp. nov., a microorganism capable of coupling the complete oxidation of organic compounds to the reduction of iron and other metals.</title>
        <authorList>
            <person name="Li Y."/>
        </authorList>
    </citation>
    <scope>NUCLEOTIDE SEQUENCE [LARGE SCALE GENOMIC DNA]</scope>
    <source>
        <strain evidence="1 2">Jerry-YX</strain>
    </source>
</reference>
<evidence type="ECO:0000313" key="1">
    <source>
        <dbReference type="EMBL" id="QSV45929.1"/>
    </source>
</evidence>
<gene>
    <name evidence="1" type="ORF">JZM60_01125</name>
</gene>
<proteinExistence type="predicted"/>
<dbReference type="RefSeq" id="WP_207163720.1">
    <property type="nucleotide sequence ID" value="NZ_CP071382.1"/>
</dbReference>